<keyword evidence="4" id="KW-1185">Reference proteome</keyword>
<reference evidence="3 4" key="1">
    <citation type="journal article" date="2014" name="Genome Biol. Evol.">
        <title>The secreted proteins of Achlya hypogyna and Thraustotheca clavata identify the ancestral oomycete secretome and reveal gene acquisitions by horizontal gene transfer.</title>
        <authorList>
            <person name="Misner I."/>
            <person name="Blouin N."/>
            <person name="Leonard G."/>
            <person name="Richards T.A."/>
            <person name="Lane C.E."/>
        </authorList>
    </citation>
    <scope>NUCLEOTIDE SEQUENCE [LARGE SCALE GENOMIC DNA]</scope>
    <source>
        <strain evidence="3 4">ATCC 48635</strain>
    </source>
</reference>
<feature type="coiled-coil region" evidence="1">
    <location>
        <begin position="198"/>
        <end position="225"/>
    </location>
</feature>
<protein>
    <recommendedName>
        <fullName evidence="5">Fibrous sheath-interacting protein 1</fullName>
    </recommendedName>
</protein>
<evidence type="ECO:0000256" key="2">
    <source>
        <dbReference type="SAM" id="MobiDB-lite"/>
    </source>
</evidence>
<evidence type="ECO:0000313" key="3">
    <source>
        <dbReference type="EMBL" id="OQR82476.1"/>
    </source>
</evidence>
<dbReference type="Proteomes" id="UP000243579">
    <property type="component" value="Unassembled WGS sequence"/>
</dbReference>
<feature type="compositionally biased region" description="Low complexity" evidence="2">
    <location>
        <begin position="1"/>
        <end position="22"/>
    </location>
</feature>
<dbReference type="AlphaFoldDB" id="A0A1V9Y9U5"/>
<evidence type="ECO:0000313" key="4">
    <source>
        <dbReference type="Proteomes" id="UP000243579"/>
    </source>
</evidence>
<gene>
    <name evidence="3" type="ORF">ACHHYP_15969</name>
</gene>
<proteinExistence type="predicted"/>
<sequence>MELRPRSSGSAAPSPASSPMSRVTGRPNTTPKLRIQKMLSLPQKTQAAAADSAPEVFFMTNLPDSPPKPACRAPLAPEIDRVVEAERESSAGSDSDDTDEVDATDAVSDELTQVTTPTIASRPKPAPVDVAAQYSGTAFLEEEEEVSSESFHEQQLTPETQGCQDDDANQAEESPSVDGTDRSSGAEEVAAEECGGYYAQWKQQMESAEAARAALESDLQQYVASLHTKADDSGDSLVAFPDNYNDVVALMTGKDIQDTSPSTWSKALLQDGLMRTQPFGALLGEDAPPELTVKIARGIAAIRMNDLILDKLNIKLKGAQPVSTKTFLTQPTPMRRTSSAQRIKDKVEAAKSMEAARGVDFVARNKEVKGAGKSLTKAEEARVDQLLEGSPDGIDADLPLPVASVAFVAPTEDEARLETLDATLQTMLRRRKEDPVAVLHGPVEIPPAWATSGDRYKQDRLAAIEATLQAFRDEDNGTIDDDCISFRSGVSRRTSISSAATSTSSRTVTKRQLHQITSEARDEIDEKAPPVAIQQLLASLAGITIDIIDDDDDASVTFETSSEVDEPSVLPHKPATLQAPVGRRKRPPVRAEGPSAAAVVKASSFAHLFTLPFEPQGPAPRRVMATASHR</sequence>
<dbReference type="OrthoDB" id="77404at2759"/>
<dbReference type="EMBL" id="JNBR01002443">
    <property type="protein sequence ID" value="OQR82476.1"/>
    <property type="molecule type" value="Genomic_DNA"/>
</dbReference>
<feature type="compositionally biased region" description="Polar residues" evidence="2">
    <location>
        <begin position="153"/>
        <end position="163"/>
    </location>
</feature>
<organism evidence="3 4">
    <name type="scientific">Achlya hypogyna</name>
    <name type="common">Oomycete</name>
    <name type="synonym">Protoachlya hypogyna</name>
    <dbReference type="NCBI Taxonomy" id="1202772"/>
    <lineage>
        <taxon>Eukaryota</taxon>
        <taxon>Sar</taxon>
        <taxon>Stramenopiles</taxon>
        <taxon>Oomycota</taxon>
        <taxon>Saprolegniomycetes</taxon>
        <taxon>Saprolegniales</taxon>
        <taxon>Achlyaceae</taxon>
        <taxon>Achlya</taxon>
    </lineage>
</organism>
<evidence type="ECO:0000256" key="1">
    <source>
        <dbReference type="SAM" id="Coils"/>
    </source>
</evidence>
<feature type="compositionally biased region" description="Basic and acidic residues" evidence="2">
    <location>
        <begin position="78"/>
        <end position="89"/>
    </location>
</feature>
<accession>A0A1V9Y9U5</accession>
<feature type="region of interest" description="Disordered" evidence="2">
    <location>
        <begin position="1"/>
        <end position="128"/>
    </location>
</feature>
<keyword evidence="1" id="KW-0175">Coiled coil</keyword>
<evidence type="ECO:0008006" key="5">
    <source>
        <dbReference type="Google" id="ProtNLM"/>
    </source>
</evidence>
<name>A0A1V9Y9U5_ACHHY</name>
<feature type="region of interest" description="Disordered" evidence="2">
    <location>
        <begin position="141"/>
        <end position="190"/>
    </location>
</feature>
<feature type="compositionally biased region" description="Acidic residues" evidence="2">
    <location>
        <begin position="94"/>
        <end position="103"/>
    </location>
</feature>
<comment type="caution">
    <text evidence="3">The sequence shown here is derived from an EMBL/GenBank/DDBJ whole genome shotgun (WGS) entry which is preliminary data.</text>
</comment>